<dbReference type="InterPro" id="IPR011250">
    <property type="entry name" value="OMP/PagP_B-barrel"/>
</dbReference>
<name>A0A7Y9C6G6_9FLAO</name>
<reference evidence="4 5" key="1">
    <citation type="submission" date="2020-07" db="EMBL/GenBank/DDBJ databases">
        <authorList>
            <person name="Sun Q."/>
        </authorList>
    </citation>
    <scope>NUCLEOTIDE SEQUENCE [LARGE SCALE GENOMIC DNA]</scope>
    <source>
        <strain evidence="4 5">MAH-1</strain>
    </source>
</reference>
<dbReference type="RefSeq" id="WP_176006228.1">
    <property type="nucleotide sequence ID" value="NZ_JABWMI010000011.1"/>
</dbReference>
<evidence type="ECO:0000313" key="4">
    <source>
        <dbReference type="EMBL" id="NYA71419.1"/>
    </source>
</evidence>
<organism evidence="4 5">
    <name type="scientific">Flavobacterium agri</name>
    <dbReference type="NCBI Taxonomy" id="2743471"/>
    <lineage>
        <taxon>Bacteria</taxon>
        <taxon>Pseudomonadati</taxon>
        <taxon>Bacteroidota</taxon>
        <taxon>Flavobacteriia</taxon>
        <taxon>Flavobacteriales</taxon>
        <taxon>Flavobacteriaceae</taxon>
        <taxon>Flavobacterium</taxon>
    </lineage>
</organism>
<evidence type="ECO:0000256" key="1">
    <source>
        <dbReference type="ARBA" id="ARBA00022729"/>
    </source>
</evidence>
<accession>A0A7Y9C6G6</accession>
<keyword evidence="1 2" id="KW-0732">Signal</keyword>
<feature type="chain" id="PRO_5030951249" evidence="2">
    <location>
        <begin position="20"/>
        <end position="205"/>
    </location>
</feature>
<feature type="signal peptide" evidence="2">
    <location>
        <begin position="1"/>
        <end position="19"/>
    </location>
</feature>
<dbReference type="Proteomes" id="UP000535020">
    <property type="component" value="Unassembled WGS sequence"/>
</dbReference>
<dbReference type="AlphaFoldDB" id="A0A7Y9C6G6"/>
<evidence type="ECO:0000256" key="2">
    <source>
        <dbReference type="SAM" id="SignalP"/>
    </source>
</evidence>
<dbReference type="Pfam" id="PF13505">
    <property type="entry name" value="OMP_b-brl"/>
    <property type="match status" value="1"/>
</dbReference>
<dbReference type="SUPFAM" id="SSF56925">
    <property type="entry name" value="OMPA-like"/>
    <property type="match status" value="1"/>
</dbReference>
<proteinExistence type="predicted"/>
<feature type="domain" description="Outer membrane protein beta-barrel" evidence="3">
    <location>
        <begin position="9"/>
        <end position="200"/>
    </location>
</feature>
<dbReference type="InterPro" id="IPR027385">
    <property type="entry name" value="Beta-barrel_OMP"/>
</dbReference>
<evidence type="ECO:0000313" key="5">
    <source>
        <dbReference type="Proteomes" id="UP000535020"/>
    </source>
</evidence>
<protein>
    <submittedName>
        <fullName evidence="4">Outer membrane beta-barrel protein</fullName>
    </submittedName>
</protein>
<keyword evidence="5" id="KW-1185">Reference proteome</keyword>
<evidence type="ECO:0000259" key="3">
    <source>
        <dbReference type="Pfam" id="PF13505"/>
    </source>
</evidence>
<sequence>MLKQVISTFVLLIGFATCAQTGFVPSIRAGVNIGSINHSELENRAGFYVGASTGFKVTQQYTFMPEIGFSSQGAKKDFVRIYSYFDENNVYVTDTIVNRVNAKLNYISVGAINKFTFGKRYSVLAGPICDLLVTNHSNSDNDVALAGMLGLEYQMPSGIGFEFRVKRAIFDIQTESDGQNYKWFGEENNSNWMLQFGLTYKIDLK</sequence>
<dbReference type="EMBL" id="JACBJI010000004">
    <property type="protein sequence ID" value="NYA71419.1"/>
    <property type="molecule type" value="Genomic_DNA"/>
</dbReference>
<gene>
    <name evidence="4" type="ORF">HZF10_10835</name>
</gene>
<comment type="caution">
    <text evidence="4">The sequence shown here is derived from an EMBL/GenBank/DDBJ whole genome shotgun (WGS) entry which is preliminary data.</text>
</comment>